<dbReference type="RefSeq" id="YP_003358955.1">
    <property type="nucleotide sequence ID" value="NC_013697.1"/>
</dbReference>
<accession>C9DG72</accession>
<organismHost>
    <name type="scientific">Delftia acidovorans</name>
    <name type="common">Pseudomonas acidovorans</name>
    <name type="synonym">Comamonas acidovorans</name>
    <dbReference type="NCBI Taxonomy" id="80866"/>
</organismHost>
<sequence>MNHSKIIFAAIEPSFMPTLLEMLITLRDQGPLLRFRDGICGQLDLLSGTLDCSAWEHFSGDNLFPVPSQNKKQTHEDAFKNNDLWTKRTAYGRLRWKLLDWLIEQAQMWTEDKPKGAVYVDKHVTVFEDADFLPVDNAYRKINVKEALLREETRLLGLLEDTTLLYPVHTSFPWLLDLHNINWSKAPHSGGKRNRPFLHRKLNRKINLRDNRQVDTLNWLIGELGKQIAILNLRSIESSN</sequence>
<keyword evidence="2" id="KW-1185">Reference proteome</keyword>
<proteinExistence type="predicted"/>
<evidence type="ECO:0000313" key="1">
    <source>
        <dbReference type="EMBL" id="ACV50123.1"/>
    </source>
</evidence>
<evidence type="ECO:0000313" key="2">
    <source>
        <dbReference type="Proteomes" id="UP000008986"/>
    </source>
</evidence>
<reference evidence="2" key="1">
    <citation type="submission" date="2009-07" db="EMBL/GenBank/DDBJ databases">
        <authorList>
            <person name="Kropinski A.M."/>
            <person name="Villegas A."/>
            <person name="Lingohr E.J."/>
        </authorList>
    </citation>
    <scope>NUCLEOTIDE SEQUENCE [LARGE SCALE GENOMIC DNA]</scope>
</reference>
<dbReference type="KEGG" id="vg:8684049"/>
<protein>
    <submittedName>
        <fullName evidence="1">Uncharacterized protein</fullName>
    </submittedName>
</protein>
<gene>
    <name evidence="1" type="primary">101</name>
</gene>
<organism evidence="1 2">
    <name type="scientific">Delftia phage PhiW-14</name>
    <name type="common">Deftia acidovorans bacteriophage phiW-14</name>
    <dbReference type="NCBI Taxonomy" id="665032"/>
    <lineage>
        <taxon>Viruses</taxon>
        <taxon>Duplodnaviria</taxon>
        <taxon>Heunggongvirae</taxon>
        <taxon>Uroviricota</taxon>
        <taxon>Caudoviricetes</taxon>
        <taxon>Ionavirus</taxon>
        <taxon>Ionavirus W14</taxon>
    </lineage>
</organism>
<dbReference type="Proteomes" id="UP000008986">
    <property type="component" value="Segment"/>
</dbReference>
<dbReference type="GeneID" id="8684049"/>
<name>C9DG72_BPW14</name>
<dbReference type="EMBL" id="GQ357915">
    <property type="protein sequence ID" value="ACV50123.1"/>
    <property type="molecule type" value="Genomic_DNA"/>
</dbReference>